<feature type="transmembrane region" description="Helical" evidence="5">
    <location>
        <begin position="447"/>
        <end position="462"/>
    </location>
</feature>
<feature type="transmembrane region" description="Helical" evidence="5">
    <location>
        <begin position="85"/>
        <end position="105"/>
    </location>
</feature>
<dbReference type="GO" id="GO:0016020">
    <property type="term" value="C:membrane"/>
    <property type="evidence" value="ECO:0007669"/>
    <property type="project" value="UniProtKB-SubCell"/>
</dbReference>
<name>A0A6N9NDL2_9FLAO</name>
<feature type="transmembrane region" description="Helical" evidence="5">
    <location>
        <begin position="125"/>
        <end position="143"/>
    </location>
</feature>
<evidence type="ECO:0000313" key="7">
    <source>
        <dbReference type="EMBL" id="NBG64676.1"/>
    </source>
</evidence>
<comment type="subcellular location">
    <subcellularLocation>
        <location evidence="1">Membrane</location>
        <topology evidence="1">Multi-pass membrane protein</topology>
    </subcellularLocation>
</comment>
<keyword evidence="3 5" id="KW-1133">Transmembrane helix</keyword>
<feature type="transmembrane region" description="Helical" evidence="5">
    <location>
        <begin position="415"/>
        <end position="435"/>
    </location>
</feature>
<dbReference type="InterPro" id="IPR007016">
    <property type="entry name" value="O-antigen_ligase-rel_domated"/>
</dbReference>
<feature type="transmembrane region" description="Helical" evidence="5">
    <location>
        <begin position="468"/>
        <end position="489"/>
    </location>
</feature>
<evidence type="ECO:0000256" key="2">
    <source>
        <dbReference type="ARBA" id="ARBA00022692"/>
    </source>
</evidence>
<protein>
    <recommendedName>
        <fullName evidence="6">O-antigen ligase-related domain-containing protein</fullName>
    </recommendedName>
</protein>
<dbReference type="PANTHER" id="PTHR37422">
    <property type="entry name" value="TEICHURONIC ACID BIOSYNTHESIS PROTEIN TUAE"/>
    <property type="match status" value="1"/>
</dbReference>
<dbReference type="Proteomes" id="UP000470771">
    <property type="component" value="Unassembled WGS sequence"/>
</dbReference>
<evidence type="ECO:0000259" key="6">
    <source>
        <dbReference type="Pfam" id="PF04932"/>
    </source>
</evidence>
<gene>
    <name evidence="7" type="ORF">GQN54_01015</name>
</gene>
<evidence type="ECO:0000256" key="4">
    <source>
        <dbReference type="ARBA" id="ARBA00023136"/>
    </source>
</evidence>
<feature type="transmembrane region" description="Helical" evidence="5">
    <location>
        <begin position="60"/>
        <end position="78"/>
    </location>
</feature>
<dbReference type="EMBL" id="WWNE01000003">
    <property type="protein sequence ID" value="NBG64676.1"/>
    <property type="molecule type" value="Genomic_DNA"/>
</dbReference>
<comment type="caution">
    <text evidence="7">The sequence shown here is derived from an EMBL/GenBank/DDBJ whole genome shotgun (WGS) entry which is preliminary data.</text>
</comment>
<evidence type="ECO:0000313" key="8">
    <source>
        <dbReference type="Proteomes" id="UP000470771"/>
    </source>
</evidence>
<feature type="transmembrane region" description="Helical" evidence="5">
    <location>
        <begin position="30"/>
        <end position="48"/>
    </location>
</feature>
<proteinExistence type="predicted"/>
<accession>A0A6N9NDL2</accession>
<keyword evidence="8" id="KW-1185">Reference proteome</keyword>
<reference evidence="7 8" key="1">
    <citation type="submission" date="2019-12" db="EMBL/GenBank/DDBJ databases">
        <authorList>
            <person name="Zhao J."/>
        </authorList>
    </citation>
    <scope>NUCLEOTIDE SEQUENCE [LARGE SCALE GENOMIC DNA]</scope>
    <source>
        <strain evidence="7 8">S-15</strain>
    </source>
</reference>
<dbReference type="AlphaFoldDB" id="A0A6N9NDL2"/>
<dbReference type="Pfam" id="PF04932">
    <property type="entry name" value="Wzy_C"/>
    <property type="match status" value="1"/>
</dbReference>
<keyword evidence="4 5" id="KW-0472">Membrane</keyword>
<dbReference type="PANTHER" id="PTHR37422:SF13">
    <property type="entry name" value="LIPOPOLYSACCHARIDE BIOSYNTHESIS PROTEIN PA4999-RELATED"/>
    <property type="match status" value="1"/>
</dbReference>
<organism evidence="7 8">
    <name type="scientific">Acidiluteibacter ferrifornacis</name>
    <dbReference type="NCBI Taxonomy" id="2692424"/>
    <lineage>
        <taxon>Bacteria</taxon>
        <taxon>Pseudomonadati</taxon>
        <taxon>Bacteroidota</taxon>
        <taxon>Flavobacteriia</taxon>
        <taxon>Flavobacteriales</taxon>
        <taxon>Cryomorphaceae</taxon>
        <taxon>Acidiluteibacter</taxon>
    </lineage>
</organism>
<feature type="transmembrane region" description="Helical" evidence="5">
    <location>
        <begin position="198"/>
        <end position="219"/>
    </location>
</feature>
<evidence type="ECO:0000256" key="1">
    <source>
        <dbReference type="ARBA" id="ARBA00004141"/>
    </source>
</evidence>
<evidence type="ECO:0000256" key="5">
    <source>
        <dbReference type="SAM" id="Phobius"/>
    </source>
</evidence>
<feature type="domain" description="O-antigen ligase-related" evidence="6">
    <location>
        <begin position="344"/>
        <end position="430"/>
    </location>
</feature>
<sequence length="494" mass="58153">MSLGQFILLGNWILEFNFKVKLQKFANNRLLHILLLLYAIHLIGLFWTTDFQYAMKDLRIKLPLLFLPIVFSTAIQFSKKSFNQLIDLFIFFVTIITFVSFYKFLNVENIELYDKRDLSINISHIRFSLLICLALFYSLYKFYKNKSYKKIGYLLLSFWLMGFLFILESFSGIVILSIILPIVVIFYAWRINNPIKRYLSLGFIVAFSISILSIVIWRVSVYQFSPVPNQKMYPHSINGNYFHNDTRPSENRHQENGYYIYRNISYEEIEREWNKRSDLSYDGKDKHNNPLHITLLRFLTSKGGFKDSLAIAQLTDEEIHAIENGVANINYLKHPHISRIDKIIWEFDTYSKGLGTNGHSVASRIVYWKQSLKLINENLWFGVGTGDIEMAFQKSYEESDYALNKSFQLRSHNQYLSFLATFGIFGFLFIAFSMLYPIKIALNYKDYYYLVFIAIAMLSMINEDTLETQAGVTFFAFFNSFLLFARNYLPKTER</sequence>
<dbReference type="InterPro" id="IPR051533">
    <property type="entry name" value="WaaL-like"/>
</dbReference>
<feature type="transmembrane region" description="Helical" evidence="5">
    <location>
        <begin position="150"/>
        <end position="167"/>
    </location>
</feature>
<dbReference type="RefSeq" id="WP_160631072.1">
    <property type="nucleotide sequence ID" value="NZ_WWNE01000003.1"/>
</dbReference>
<keyword evidence="2 5" id="KW-0812">Transmembrane</keyword>
<evidence type="ECO:0000256" key="3">
    <source>
        <dbReference type="ARBA" id="ARBA00022989"/>
    </source>
</evidence>